<dbReference type="Proteomes" id="UP000177942">
    <property type="component" value="Unassembled WGS sequence"/>
</dbReference>
<accession>A0A1G1ZNY7</accession>
<reference evidence="3 4" key="1">
    <citation type="journal article" date="2016" name="Nat. Commun.">
        <title>Thousands of microbial genomes shed light on interconnected biogeochemical processes in an aquifer system.</title>
        <authorList>
            <person name="Anantharaman K."/>
            <person name="Brown C.T."/>
            <person name="Hug L.A."/>
            <person name="Sharon I."/>
            <person name="Castelle C.J."/>
            <person name="Probst A.J."/>
            <person name="Thomas B.C."/>
            <person name="Singh A."/>
            <person name="Wilkins M.J."/>
            <person name="Karaoz U."/>
            <person name="Brodie E.L."/>
            <person name="Williams K.H."/>
            <person name="Hubbard S.S."/>
            <person name="Banfield J.F."/>
        </authorList>
    </citation>
    <scope>NUCLEOTIDE SEQUENCE [LARGE SCALE GENOMIC DNA]</scope>
</reference>
<feature type="transmembrane region" description="Helical" evidence="1">
    <location>
        <begin position="125"/>
        <end position="144"/>
    </location>
</feature>
<evidence type="ECO:0000259" key="2">
    <source>
        <dbReference type="SMART" id="SM00014"/>
    </source>
</evidence>
<dbReference type="PANTHER" id="PTHR14969">
    <property type="entry name" value="SPHINGOSINE-1-PHOSPHATE PHOSPHOHYDROLASE"/>
    <property type="match status" value="1"/>
</dbReference>
<evidence type="ECO:0000313" key="4">
    <source>
        <dbReference type="Proteomes" id="UP000177942"/>
    </source>
</evidence>
<feature type="transmembrane region" description="Helical" evidence="1">
    <location>
        <begin position="55"/>
        <end position="79"/>
    </location>
</feature>
<dbReference type="InterPro" id="IPR000326">
    <property type="entry name" value="PAP2/HPO"/>
</dbReference>
<sequence length="174" mass="20110">MFYDRAVFEAIYSLSRQSKFLDFVGIFLANYVGYFLILAVLVLLFLKKDWRSRFFYLSLIALSVLLSRWVITEIIRFVYNRPRPFVELGFAPLISPPAGWAFPSGHAAVFFALAFAVWFIDRRWFLWFLAVTVLMGLARIFVGVHWPLDILAGALVALTSAVIIRWILPRPDKV</sequence>
<proteinExistence type="predicted"/>
<dbReference type="Gene3D" id="1.20.144.10">
    <property type="entry name" value="Phosphatidic acid phosphatase type 2/haloperoxidase"/>
    <property type="match status" value="2"/>
</dbReference>
<dbReference type="AlphaFoldDB" id="A0A1G1ZNY7"/>
<dbReference type="STRING" id="1798407.A3A16_02330"/>
<keyword evidence="1" id="KW-1133">Transmembrane helix</keyword>
<gene>
    <name evidence="3" type="ORF">A3A16_02330</name>
</gene>
<dbReference type="EMBL" id="MHJJ01000006">
    <property type="protein sequence ID" value="OGY65876.1"/>
    <property type="molecule type" value="Genomic_DNA"/>
</dbReference>
<protein>
    <recommendedName>
        <fullName evidence="2">Phosphatidic acid phosphatase type 2/haloperoxidase domain-containing protein</fullName>
    </recommendedName>
</protein>
<feature type="transmembrane region" description="Helical" evidence="1">
    <location>
        <begin position="99"/>
        <end position="120"/>
    </location>
</feature>
<organism evidence="3 4">
    <name type="scientific">Candidatus Harrisonbacteria bacterium RIFCSPLOWO2_01_FULL_44_18</name>
    <dbReference type="NCBI Taxonomy" id="1798407"/>
    <lineage>
        <taxon>Bacteria</taxon>
        <taxon>Candidatus Harrisoniibacteriota</taxon>
    </lineage>
</organism>
<dbReference type="PANTHER" id="PTHR14969:SF13">
    <property type="entry name" value="AT30094P"/>
    <property type="match status" value="1"/>
</dbReference>
<feature type="transmembrane region" description="Helical" evidence="1">
    <location>
        <begin position="20"/>
        <end position="46"/>
    </location>
</feature>
<feature type="domain" description="Phosphatidic acid phosphatase type 2/haloperoxidase" evidence="2">
    <location>
        <begin position="58"/>
        <end position="165"/>
    </location>
</feature>
<name>A0A1G1ZNY7_9BACT</name>
<keyword evidence="1" id="KW-0812">Transmembrane</keyword>
<feature type="transmembrane region" description="Helical" evidence="1">
    <location>
        <begin position="150"/>
        <end position="168"/>
    </location>
</feature>
<dbReference type="Pfam" id="PF01569">
    <property type="entry name" value="PAP2"/>
    <property type="match status" value="1"/>
</dbReference>
<dbReference type="SUPFAM" id="SSF48317">
    <property type="entry name" value="Acid phosphatase/Vanadium-dependent haloperoxidase"/>
    <property type="match status" value="1"/>
</dbReference>
<keyword evidence="1" id="KW-0472">Membrane</keyword>
<evidence type="ECO:0000313" key="3">
    <source>
        <dbReference type="EMBL" id="OGY65876.1"/>
    </source>
</evidence>
<dbReference type="SMART" id="SM00014">
    <property type="entry name" value="acidPPc"/>
    <property type="match status" value="1"/>
</dbReference>
<evidence type="ECO:0000256" key="1">
    <source>
        <dbReference type="SAM" id="Phobius"/>
    </source>
</evidence>
<dbReference type="InterPro" id="IPR036938">
    <property type="entry name" value="PAP2/HPO_sf"/>
</dbReference>
<comment type="caution">
    <text evidence="3">The sequence shown here is derived from an EMBL/GenBank/DDBJ whole genome shotgun (WGS) entry which is preliminary data.</text>
</comment>